<keyword evidence="5" id="KW-0681">Retinal protein</keyword>
<keyword evidence="11" id="KW-0675">Receptor</keyword>
<dbReference type="AlphaFoldDB" id="A0A9D2YM18"/>
<feature type="transmembrane region" description="Helical" evidence="15">
    <location>
        <begin position="302"/>
        <end position="323"/>
    </location>
</feature>
<evidence type="ECO:0000256" key="14">
    <source>
        <dbReference type="SAM" id="MobiDB-lite"/>
    </source>
</evidence>
<evidence type="ECO:0000313" key="17">
    <source>
        <dbReference type="EMBL" id="KAF7222452.1"/>
    </source>
</evidence>
<keyword evidence="10" id="KW-1015">Disulfide bond</keyword>
<evidence type="ECO:0000256" key="7">
    <source>
        <dbReference type="ARBA" id="ARBA00022991"/>
    </source>
</evidence>
<dbReference type="PANTHER" id="PTHR24240">
    <property type="entry name" value="OPSIN"/>
    <property type="match status" value="1"/>
</dbReference>
<dbReference type="GO" id="GO:0004930">
    <property type="term" value="F:G protein-coupled receptor activity"/>
    <property type="evidence" value="ECO:0007669"/>
    <property type="project" value="UniProtKB-KW"/>
</dbReference>
<feature type="transmembrane region" description="Helical" evidence="15">
    <location>
        <begin position="165"/>
        <end position="185"/>
    </location>
</feature>
<dbReference type="Pfam" id="PF00001">
    <property type="entry name" value="7tm_1"/>
    <property type="match status" value="1"/>
</dbReference>
<evidence type="ECO:0000256" key="12">
    <source>
        <dbReference type="ARBA" id="ARBA00023180"/>
    </source>
</evidence>
<dbReference type="FunFam" id="1.20.1070.10:FF:000219">
    <property type="entry name" value="Opsin 5-like 2"/>
    <property type="match status" value="1"/>
</dbReference>
<dbReference type="GO" id="GO:0016020">
    <property type="term" value="C:membrane"/>
    <property type="evidence" value="ECO:0007669"/>
    <property type="project" value="UniProtKB-SubCell"/>
</dbReference>
<keyword evidence="13" id="KW-0807">Transducer</keyword>
<keyword evidence="8" id="KW-0297">G-protein coupled receptor</keyword>
<keyword evidence="9 15" id="KW-0472">Membrane</keyword>
<dbReference type="Proteomes" id="UP000822369">
    <property type="component" value="Chromosome 5"/>
</dbReference>
<dbReference type="Gene3D" id="1.20.1070.10">
    <property type="entry name" value="Rhodopsin 7-helix transmembrane proteins"/>
    <property type="match status" value="1"/>
</dbReference>
<evidence type="ECO:0000256" key="15">
    <source>
        <dbReference type="SAM" id="Phobius"/>
    </source>
</evidence>
<accession>A0A9D2YM18</accession>
<evidence type="ECO:0000259" key="16">
    <source>
        <dbReference type="PROSITE" id="PS50262"/>
    </source>
</evidence>
<dbReference type="GO" id="GO:0007602">
    <property type="term" value="P:phototransduction"/>
    <property type="evidence" value="ECO:0007669"/>
    <property type="project" value="UniProtKB-KW"/>
</dbReference>
<keyword evidence="3" id="KW-0716">Sensory transduction</keyword>
<dbReference type="GO" id="GO:0007601">
    <property type="term" value="P:visual perception"/>
    <property type="evidence" value="ECO:0007669"/>
    <property type="project" value="InterPro"/>
</dbReference>
<dbReference type="PRINTS" id="PR01244">
    <property type="entry name" value="PEROPSIN"/>
</dbReference>
<evidence type="ECO:0000256" key="13">
    <source>
        <dbReference type="ARBA" id="ARBA00023224"/>
    </source>
</evidence>
<feature type="transmembrane region" description="Helical" evidence="15">
    <location>
        <begin position="86"/>
        <end position="104"/>
    </location>
</feature>
<gene>
    <name evidence="17" type="ORF">G4P62_009010</name>
</gene>
<evidence type="ECO:0000256" key="9">
    <source>
        <dbReference type="ARBA" id="ARBA00023136"/>
    </source>
</evidence>
<evidence type="ECO:0000313" key="18">
    <source>
        <dbReference type="Proteomes" id="UP000822369"/>
    </source>
</evidence>
<keyword evidence="2" id="KW-0600">Photoreceptor protein</keyword>
<dbReference type="PROSITE" id="PS50262">
    <property type="entry name" value="G_PROTEIN_RECEP_F1_2"/>
    <property type="match status" value="1"/>
</dbReference>
<evidence type="ECO:0000256" key="1">
    <source>
        <dbReference type="ARBA" id="ARBA00004141"/>
    </source>
</evidence>
<feature type="transmembrane region" description="Helical" evidence="15">
    <location>
        <begin position="124"/>
        <end position="153"/>
    </location>
</feature>
<reference evidence="17" key="1">
    <citation type="submission" date="2020-03" db="EMBL/GenBank/DDBJ databases">
        <title>Intra-Species Differences in Population Size shape Life History and Genome Evolution.</title>
        <authorList>
            <person name="Willemsen D."/>
            <person name="Cui R."/>
            <person name="Valenzano D.R."/>
        </authorList>
    </citation>
    <scope>NUCLEOTIDE SEQUENCE</scope>
    <source>
        <strain evidence="17">GRZ</strain>
        <tissue evidence="17">Whole</tissue>
    </source>
</reference>
<comment type="caution">
    <text evidence="17">The sequence shown here is derived from an EMBL/GenBank/DDBJ whole genome shotgun (WGS) entry which is preliminary data.</text>
</comment>
<dbReference type="GO" id="GO:0009881">
    <property type="term" value="F:photoreceptor activity"/>
    <property type="evidence" value="ECO:0007669"/>
    <property type="project" value="UniProtKB-KW"/>
</dbReference>
<evidence type="ECO:0000256" key="6">
    <source>
        <dbReference type="ARBA" id="ARBA00022989"/>
    </source>
</evidence>
<dbReference type="InterPro" id="IPR017452">
    <property type="entry name" value="GPCR_Rhodpsn_7TM"/>
</dbReference>
<protein>
    <submittedName>
        <fullName evidence="17">Opsin-5-like</fullName>
    </submittedName>
</protein>
<dbReference type="PROSITE" id="PS00238">
    <property type="entry name" value="OPSIN"/>
    <property type="match status" value="1"/>
</dbReference>
<dbReference type="SUPFAM" id="SSF81321">
    <property type="entry name" value="Family A G protein-coupled receptor-like"/>
    <property type="match status" value="1"/>
</dbReference>
<evidence type="ECO:0000256" key="3">
    <source>
        <dbReference type="ARBA" id="ARBA00022606"/>
    </source>
</evidence>
<evidence type="ECO:0000256" key="11">
    <source>
        <dbReference type="ARBA" id="ARBA00023170"/>
    </source>
</evidence>
<dbReference type="InterPro" id="IPR000276">
    <property type="entry name" value="GPCR_Rhodpsn"/>
</dbReference>
<dbReference type="KEGG" id="nfu:107384427"/>
<keyword evidence="6 15" id="KW-1133">Transmembrane helix</keyword>
<dbReference type="InterPro" id="IPR050125">
    <property type="entry name" value="GPCR_opsins"/>
</dbReference>
<feature type="transmembrane region" description="Helical" evidence="15">
    <location>
        <begin position="215"/>
        <end position="240"/>
    </location>
</feature>
<evidence type="ECO:0000256" key="8">
    <source>
        <dbReference type="ARBA" id="ARBA00023040"/>
    </source>
</evidence>
<name>A0A9D2YM18_NOTFU</name>
<evidence type="ECO:0000256" key="4">
    <source>
        <dbReference type="ARBA" id="ARBA00022692"/>
    </source>
</evidence>
<dbReference type="InterPro" id="IPR002962">
    <property type="entry name" value="Peropsin"/>
</dbReference>
<feature type="region of interest" description="Disordered" evidence="14">
    <location>
        <begin position="415"/>
        <end position="444"/>
    </location>
</feature>
<keyword evidence="7" id="KW-0157">Chromophore</keyword>
<keyword evidence="4 15" id="KW-0812">Transmembrane</keyword>
<organism evidence="17 18">
    <name type="scientific">Nothobranchius furzeri</name>
    <name type="common">Turquoise killifish</name>
    <dbReference type="NCBI Taxonomy" id="105023"/>
    <lineage>
        <taxon>Eukaryota</taxon>
        <taxon>Metazoa</taxon>
        <taxon>Chordata</taxon>
        <taxon>Craniata</taxon>
        <taxon>Vertebrata</taxon>
        <taxon>Euteleostomi</taxon>
        <taxon>Actinopterygii</taxon>
        <taxon>Neopterygii</taxon>
        <taxon>Teleostei</taxon>
        <taxon>Neoteleostei</taxon>
        <taxon>Acanthomorphata</taxon>
        <taxon>Ovalentaria</taxon>
        <taxon>Atherinomorphae</taxon>
        <taxon>Cyprinodontiformes</taxon>
        <taxon>Nothobranchiidae</taxon>
        <taxon>Nothobranchius</taxon>
    </lineage>
</organism>
<evidence type="ECO:0000256" key="10">
    <source>
        <dbReference type="ARBA" id="ARBA00023157"/>
    </source>
</evidence>
<feature type="domain" description="G-protein coupled receptors family 1 profile" evidence="16">
    <location>
        <begin position="66"/>
        <end position="322"/>
    </location>
</feature>
<sequence length="473" mass="53172">MAIHMQHPEKEEEAMLQLFGASHPHLYRIAVGTISKNTRNKSKFSYNNLIQSAFVESTPGVSSLVGNITLLCISYKKRHLLKPAEFFIINLAISDLGLTLSLYPTAITSSIYHRWLYGKTFCSIYAFCGILFGLCSLTTLTLLSMVCFVKVCYPHYGNRFNSLHGQLLIACAWVYALMFACSPLFHWGEYGLEPYGTACCIDWRLSNQHPTARSYTVALFVFCYIIPCCIIIASYTGLLVTVQASRKTMEQHVLRQKSMTSIQTIIVKLSVAVCIGFFVAWSPYAVVSMWATFGHIESVPPLAFAVAAMFAKSSTIYNPIIYLTLRPNFHRLMCTDLRTCFETCLKGCLCLKGGTKSKPRIKVRLRTIQRETNQFPSSISAAQPPIVTLKDSSFQRCKDSFEQFQLYPQVGGITNPANTNSSKLQDTPVPQTHNQTSDNTSPENALATIRTSETYNFNIHLEMVQRHTKQAWP</sequence>
<keyword evidence="12" id="KW-0325">Glycoprotein</keyword>
<evidence type="ECO:0000256" key="2">
    <source>
        <dbReference type="ARBA" id="ARBA00022543"/>
    </source>
</evidence>
<dbReference type="InterPro" id="IPR027430">
    <property type="entry name" value="Retinal_BS"/>
</dbReference>
<dbReference type="PRINTS" id="PR00237">
    <property type="entry name" value="GPCRRHODOPSN"/>
</dbReference>
<proteinExistence type="predicted"/>
<evidence type="ECO:0000256" key="5">
    <source>
        <dbReference type="ARBA" id="ARBA00022925"/>
    </source>
</evidence>
<feature type="transmembrane region" description="Helical" evidence="15">
    <location>
        <begin position="261"/>
        <end position="282"/>
    </location>
</feature>
<dbReference type="EMBL" id="JAAVVJ010000005">
    <property type="protein sequence ID" value="KAF7222452.1"/>
    <property type="molecule type" value="Genomic_DNA"/>
</dbReference>
<comment type="subcellular location">
    <subcellularLocation>
        <location evidence="1">Membrane</location>
        <topology evidence="1">Multi-pass membrane protein</topology>
    </subcellularLocation>
</comment>